<organism evidence="5 6">
    <name type="scientific">Aminithiophilus ramosus</name>
    <dbReference type="NCBI Taxonomy" id="3029084"/>
    <lineage>
        <taxon>Bacteria</taxon>
        <taxon>Thermotogati</taxon>
        <taxon>Synergistota</taxon>
        <taxon>Synergistia</taxon>
        <taxon>Synergistales</taxon>
        <taxon>Aminithiophilaceae</taxon>
        <taxon>Aminithiophilus</taxon>
    </lineage>
</organism>
<dbReference type="InterPro" id="IPR023620">
    <property type="entry name" value="SmpB"/>
</dbReference>
<reference evidence="6" key="1">
    <citation type="submission" date="2021-04" db="EMBL/GenBank/DDBJ databases">
        <title>A novel Synergistetes isolate from a pyrite-forming mixed culture.</title>
        <authorList>
            <person name="Bunk B."/>
            <person name="Sproer C."/>
            <person name="Spring S."/>
            <person name="Pester M."/>
        </authorList>
    </citation>
    <scope>NUCLEOTIDE SEQUENCE [LARGE SCALE GENOMIC DNA]</scope>
    <source>
        <strain evidence="6">J.5.4.2-T.3.5.2</strain>
    </source>
</reference>
<feature type="region of interest" description="Disordered" evidence="4">
    <location>
        <begin position="123"/>
        <end position="153"/>
    </location>
</feature>
<dbReference type="AlphaFoldDB" id="A0A9Q7AK38"/>
<dbReference type="PROSITE" id="PS01317">
    <property type="entry name" value="SSRP"/>
    <property type="match status" value="1"/>
</dbReference>
<evidence type="ECO:0000313" key="6">
    <source>
        <dbReference type="Proteomes" id="UP000671879"/>
    </source>
</evidence>
<dbReference type="RefSeq" id="WP_274372526.1">
    <property type="nucleotide sequence ID" value="NZ_CP072943.1"/>
</dbReference>
<dbReference type="GO" id="GO:0005829">
    <property type="term" value="C:cytosol"/>
    <property type="evidence" value="ECO:0007669"/>
    <property type="project" value="TreeGrafter"/>
</dbReference>
<dbReference type="EMBL" id="CP072943">
    <property type="protein sequence ID" value="QTX31372.1"/>
    <property type="molecule type" value="Genomic_DNA"/>
</dbReference>
<proteinExistence type="inferred from homology"/>
<feature type="compositionally biased region" description="Basic and acidic residues" evidence="4">
    <location>
        <begin position="126"/>
        <end position="153"/>
    </location>
</feature>
<protein>
    <recommendedName>
        <fullName evidence="3">SsrA-binding protein</fullName>
    </recommendedName>
    <alternativeName>
        <fullName evidence="3">Small protein B</fullName>
    </alternativeName>
</protein>
<keyword evidence="2 3" id="KW-0694">RNA-binding</keyword>
<dbReference type="GO" id="GO:0070930">
    <property type="term" value="P:trans-translation-dependent protein tagging"/>
    <property type="evidence" value="ECO:0007669"/>
    <property type="project" value="TreeGrafter"/>
</dbReference>
<evidence type="ECO:0000256" key="2">
    <source>
        <dbReference type="ARBA" id="ARBA00022884"/>
    </source>
</evidence>
<name>A0A9Q7AK38_9BACT</name>
<dbReference type="PANTHER" id="PTHR30308:SF2">
    <property type="entry name" value="SSRA-BINDING PROTEIN"/>
    <property type="match status" value="1"/>
</dbReference>
<comment type="subcellular location">
    <subcellularLocation>
        <location evidence="3">Cytoplasm</location>
    </subcellularLocation>
    <text evidence="3">The tmRNA-SmpB complex associates with stalled 70S ribosomes.</text>
</comment>
<dbReference type="Proteomes" id="UP000671879">
    <property type="component" value="Chromosome"/>
</dbReference>
<dbReference type="SUPFAM" id="SSF74982">
    <property type="entry name" value="Small protein B (SmpB)"/>
    <property type="match status" value="1"/>
</dbReference>
<dbReference type="KEGG" id="aram:KAR29_08250"/>
<dbReference type="NCBIfam" id="NF003843">
    <property type="entry name" value="PRK05422.1"/>
    <property type="match status" value="1"/>
</dbReference>
<comment type="similarity">
    <text evidence="3">Belongs to the SmpB family.</text>
</comment>
<gene>
    <name evidence="3 5" type="primary">smpB</name>
    <name evidence="5" type="ORF">KAR29_08250</name>
</gene>
<evidence type="ECO:0000256" key="3">
    <source>
        <dbReference type="HAMAP-Rule" id="MF_00023"/>
    </source>
</evidence>
<keyword evidence="6" id="KW-1185">Reference proteome</keyword>
<dbReference type="PANTHER" id="PTHR30308">
    <property type="entry name" value="TMRNA-BINDING COMPONENT OF TRANS-TRANSLATION TAGGING COMPLEX"/>
    <property type="match status" value="1"/>
</dbReference>
<dbReference type="GO" id="GO:0070929">
    <property type="term" value="P:trans-translation"/>
    <property type="evidence" value="ECO:0007669"/>
    <property type="project" value="UniProtKB-UniRule"/>
</dbReference>
<dbReference type="InterPro" id="IPR000037">
    <property type="entry name" value="SsrA-bd_prot"/>
</dbReference>
<evidence type="ECO:0000256" key="1">
    <source>
        <dbReference type="ARBA" id="ARBA00022490"/>
    </source>
</evidence>
<dbReference type="CDD" id="cd09294">
    <property type="entry name" value="SmpB"/>
    <property type="match status" value="1"/>
</dbReference>
<dbReference type="Gene3D" id="2.40.280.10">
    <property type="match status" value="1"/>
</dbReference>
<evidence type="ECO:0000313" key="5">
    <source>
        <dbReference type="EMBL" id="QTX31372.1"/>
    </source>
</evidence>
<dbReference type="GO" id="GO:0003723">
    <property type="term" value="F:RNA binding"/>
    <property type="evidence" value="ECO:0007669"/>
    <property type="project" value="UniProtKB-UniRule"/>
</dbReference>
<dbReference type="NCBIfam" id="TIGR00086">
    <property type="entry name" value="smpB"/>
    <property type="match status" value="1"/>
</dbReference>
<dbReference type="HAMAP" id="MF_00023">
    <property type="entry name" value="SmpB"/>
    <property type="match status" value="1"/>
</dbReference>
<accession>A0A9Q7AK38</accession>
<dbReference type="Pfam" id="PF01668">
    <property type="entry name" value="SmpB"/>
    <property type="match status" value="1"/>
</dbReference>
<sequence length="153" mass="17964">MVNVPVATNRKARFEFFILETFEAGIVLTGTEIKSVRERRVNLKDSFARFEGAELWLQNLHISPYDKGSYYNHDEKRPRKLLMHRGEIVRLIGKIKEKGLTLIPLSMYLKEGRWAKVEMALAKGKQQHDKRDAIADRDAKREIERAARRRDRD</sequence>
<keyword evidence="1 3" id="KW-0963">Cytoplasm</keyword>
<comment type="function">
    <text evidence="3">Required for rescue of stalled ribosomes mediated by trans-translation. Binds to transfer-messenger RNA (tmRNA), required for stable association of tmRNA with ribosomes. tmRNA and SmpB together mimic tRNA shape, replacing the anticodon stem-loop with SmpB. tmRNA is encoded by the ssrA gene; the 2 termini fold to resemble tRNA(Ala) and it encodes a 'tag peptide', a short internal open reading frame. During trans-translation Ala-aminoacylated tmRNA acts like a tRNA, entering the A-site of stalled ribosomes, displacing the stalled mRNA. The ribosome then switches to translate the ORF on the tmRNA; the nascent peptide is terminated with the 'tag peptide' encoded by the tmRNA and targeted for degradation. The ribosome is freed to recommence translation, which seems to be the essential function of trans-translation.</text>
</comment>
<dbReference type="InterPro" id="IPR020081">
    <property type="entry name" value="SsrA-bd_prot_CS"/>
</dbReference>
<evidence type="ECO:0000256" key="4">
    <source>
        <dbReference type="SAM" id="MobiDB-lite"/>
    </source>
</evidence>